<proteinExistence type="predicted"/>
<dbReference type="GO" id="GO:0008270">
    <property type="term" value="F:zinc ion binding"/>
    <property type="evidence" value="ECO:0007669"/>
    <property type="project" value="UniProtKB-KW"/>
</dbReference>
<gene>
    <name evidence="6" type="ORF">CJN711_LOCUS9186</name>
    <name evidence="7" type="ORF">MBJ925_LOCUS7128</name>
</gene>
<dbReference type="InterPro" id="IPR013083">
    <property type="entry name" value="Znf_RING/FYVE/PHD"/>
</dbReference>
<feature type="compositionally biased region" description="Low complexity" evidence="4">
    <location>
        <begin position="276"/>
        <end position="289"/>
    </location>
</feature>
<keyword evidence="1 3" id="KW-0863">Zinc-finger</keyword>
<dbReference type="PANTHER" id="PTHR46171">
    <property type="entry name" value="GH10160P"/>
    <property type="match status" value="1"/>
</dbReference>
<evidence type="ECO:0000256" key="1">
    <source>
        <dbReference type="ARBA" id="ARBA00022771"/>
    </source>
</evidence>
<evidence type="ECO:0000313" key="7">
    <source>
        <dbReference type="EMBL" id="CAF1977930.1"/>
    </source>
</evidence>
<dbReference type="SUPFAM" id="SSF57850">
    <property type="entry name" value="RING/U-box"/>
    <property type="match status" value="1"/>
</dbReference>
<feature type="region of interest" description="Disordered" evidence="4">
    <location>
        <begin position="267"/>
        <end position="291"/>
    </location>
</feature>
<evidence type="ECO:0000259" key="5">
    <source>
        <dbReference type="PROSITE" id="PS50089"/>
    </source>
</evidence>
<name>A0A814S946_9BILA</name>
<protein>
    <recommendedName>
        <fullName evidence="5">RING-type domain-containing protein</fullName>
    </recommendedName>
</protein>
<feature type="region of interest" description="Disordered" evidence="4">
    <location>
        <begin position="117"/>
        <end position="138"/>
    </location>
</feature>
<dbReference type="AlphaFoldDB" id="A0A814S946"/>
<feature type="region of interest" description="Disordered" evidence="4">
    <location>
        <begin position="1"/>
        <end position="35"/>
    </location>
</feature>
<evidence type="ECO:0000256" key="2">
    <source>
        <dbReference type="ARBA" id="ARBA00022833"/>
    </source>
</evidence>
<dbReference type="EMBL" id="CAJNOV010003517">
    <property type="protein sequence ID" value="CAF1143940.1"/>
    <property type="molecule type" value="Genomic_DNA"/>
</dbReference>
<dbReference type="InterPro" id="IPR001841">
    <property type="entry name" value="Znf_RING"/>
</dbReference>
<evidence type="ECO:0000313" key="8">
    <source>
        <dbReference type="Proteomes" id="UP000663855"/>
    </source>
</evidence>
<dbReference type="Proteomes" id="UP000663855">
    <property type="component" value="Unassembled WGS sequence"/>
</dbReference>
<dbReference type="EMBL" id="CAJNRE010002466">
    <property type="protein sequence ID" value="CAF1977930.1"/>
    <property type="molecule type" value="Genomic_DNA"/>
</dbReference>
<dbReference type="Pfam" id="PF13639">
    <property type="entry name" value="zf-RING_2"/>
    <property type="match status" value="1"/>
</dbReference>
<dbReference type="PROSITE" id="PS50089">
    <property type="entry name" value="ZF_RING_2"/>
    <property type="match status" value="1"/>
</dbReference>
<reference evidence="6" key="1">
    <citation type="submission" date="2021-02" db="EMBL/GenBank/DDBJ databases">
        <authorList>
            <person name="Nowell W R."/>
        </authorList>
    </citation>
    <scope>NUCLEOTIDE SEQUENCE</scope>
</reference>
<evidence type="ECO:0000313" key="6">
    <source>
        <dbReference type="EMBL" id="CAF1143940.1"/>
    </source>
</evidence>
<keyword evidence="2" id="KW-0862">Zinc</keyword>
<dbReference type="GO" id="GO:0016567">
    <property type="term" value="P:protein ubiquitination"/>
    <property type="evidence" value="ECO:0007669"/>
    <property type="project" value="TreeGrafter"/>
</dbReference>
<evidence type="ECO:0000256" key="3">
    <source>
        <dbReference type="PROSITE-ProRule" id="PRU00175"/>
    </source>
</evidence>
<dbReference type="SMART" id="SM00184">
    <property type="entry name" value="RING"/>
    <property type="match status" value="1"/>
</dbReference>
<organism evidence="6 8">
    <name type="scientific">Rotaria magnacalcarata</name>
    <dbReference type="NCBI Taxonomy" id="392030"/>
    <lineage>
        <taxon>Eukaryota</taxon>
        <taxon>Metazoa</taxon>
        <taxon>Spiralia</taxon>
        <taxon>Gnathifera</taxon>
        <taxon>Rotifera</taxon>
        <taxon>Eurotatoria</taxon>
        <taxon>Bdelloidea</taxon>
        <taxon>Philodinida</taxon>
        <taxon>Philodinidae</taxon>
        <taxon>Rotaria</taxon>
    </lineage>
</organism>
<dbReference type="PANTHER" id="PTHR46171:SF3">
    <property type="entry name" value="GH10160P"/>
    <property type="match status" value="1"/>
</dbReference>
<feature type="compositionally biased region" description="Polar residues" evidence="4">
    <location>
        <begin position="10"/>
        <end position="23"/>
    </location>
</feature>
<accession>A0A814S946</accession>
<dbReference type="Gene3D" id="3.30.40.10">
    <property type="entry name" value="Zinc/RING finger domain, C3HC4 (zinc finger)"/>
    <property type="match status" value="1"/>
</dbReference>
<comment type="caution">
    <text evidence="6">The sequence shown here is derived from an EMBL/GenBank/DDBJ whole genome shotgun (WGS) entry which is preliminary data.</text>
</comment>
<sequence length="410" mass="47563">MANEEKKKNNSSLRRYSLINNDQVGEENRANSNREQPIPISIEYLSTPATISNKRRRSSITNGQSLSTQVSSNSRDFIYDRNFSMTPTVGTRKRSAQDDLATFTTHQFIHEHQQCTHKRARYENSNNTELENQPPRLTTKRRSIFFAQQHEDNHRSLPWNHQSTTNDISLFFNDTPPSLSHSTTTYHRTSSLTYHEHNPSDQYSSLLTEHHPSSIFHNNSLITTDQKSTIPKPSKTNIRLLSPQLNCSSPLRTTNFLFDNKQQTIIPTGNISPAHSDSSTESTSTCSSDEQLHHHHHHQYRFYQPQPWRSYRERENYEQLLDLAEKLSDPNRFNKVDIQKFLSYRYKTPSIASSSSKQTACVICMSHFKNGQHIRVLPCQHEYHSKCIARWFAMNSSCPICRRDNFLSSC</sequence>
<evidence type="ECO:0000256" key="4">
    <source>
        <dbReference type="SAM" id="MobiDB-lite"/>
    </source>
</evidence>
<dbReference type="Proteomes" id="UP000663824">
    <property type="component" value="Unassembled WGS sequence"/>
</dbReference>
<dbReference type="GO" id="GO:0061630">
    <property type="term" value="F:ubiquitin protein ligase activity"/>
    <property type="evidence" value="ECO:0007669"/>
    <property type="project" value="TreeGrafter"/>
</dbReference>
<keyword evidence="1 3" id="KW-0479">Metal-binding</keyword>
<feature type="domain" description="RING-type" evidence="5">
    <location>
        <begin position="361"/>
        <end position="402"/>
    </location>
</feature>